<dbReference type="InterPro" id="IPR031504">
    <property type="entry name" value="DMAP1-like"/>
</dbReference>
<dbReference type="VEuPathDB" id="MicrosporidiaDB:G9O61_00g008530"/>
<dbReference type="GeneID" id="36320845"/>
<reference evidence="1 2" key="1">
    <citation type="journal article" date="2015" name="Environ. Microbiol.">
        <title>Genome analyses suggest the presence of polyploidy and recent human-driven expansions in eight global populations of the honeybee pathogen Nosema ceranae.</title>
        <authorList>
            <person name="Pelin A."/>
            <person name="Selman M."/>
            <person name="Aris-Brosou S."/>
            <person name="Farinelli L."/>
            <person name="Corradi N."/>
        </authorList>
    </citation>
    <scope>NUCLEOTIDE SEQUENCE [LARGE SCALE GENOMIC DNA]</scope>
    <source>
        <strain evidence="1 2">PA08 1199</strain>
    </source>
</reference>
<dbReference type="OrthoDB" id="2189046at2759"/>
<dbReference type="OMA" id="NIYYEPY"/>
<dbReference type="VEuPathDB" id="MicrosporidiaDB:AAJ76_500095995"/>
<protein>
    <submittedName>
        <fullName evidence="1">Uncharacterized protein</fullName>
    </submittedName>
</protein>
<dbReference type="Pfam" id="PF17024">
    <property type="entry name" value="DMAP1_like"/>
    <property type="match status" value="1"/>
</dbReference>
<sequence length="140" mass="16931">MTKKEYEFIKDQSSNKYSPIAESYAKLIRNIRELKSTRDSIINRHFYELYHYNIDELEDRDVRIKRLIGKSTSYPNSFLASSLGFNRTTWVKKYEEILGKFDLGKKPKYLTMRNMMLFEKLKLLVIKYFNSKKKDKKLMF</sequence>
<keyword evidence="2" id="KW-1185">Reference proteome</keyword>
<dbReference type="RefSeq" id="XP_024332005.1">
    <property type="nucleotide sequence ID" value="XM_024475897.1"/>
</dbReference>
<comment type="caution">
    <text evidence="1">The sequence shown here is derived from an EMBL/GenBank/DDBJ whole genome shotgun (WGS) entry which is preliminary data.</text>
</comment>
<evidence type="ECO:0000313" key="2">
    <source>
        <dbReference type="Proteomes" id="UP000034350"/>
    </source>
</evidence>
<proteinExistence type="predicted"/>
<evidence type="ECO:0000313" key="1">
    <source>
        <dbReference type="EMBL" id="KKO76263.1"/>
    </source>
</evidence>
<gene>
    <name evidence="1" type="ORF">AAJ76_500095995</name>
</gene>
<dbReference type="Proteomes" id="UP000034350">
    <property type="component" value="Unassembled WGS sequence"/>
</dbReference>
<organism evidence="1 2">
    <name type="scientific">Vairimorpha ceranae</name>
    <dbReference type="NCBI Taxonomy" id="40302"/>
    <lineage>
        <taxon>Eukaryota</taxon>
        <taxon>Fungi</taxon>
        <taxon>Fungi incertae sedis</taxon>
        <taxon>Microsporidia</taxon>
        <taxon>Nosematidae</taxon>
        <taxon>Vairimorpha</taxon>
    </lineage>
</organism>
<accession>A0A0F9WTW8</accession>
<dbReference type="VEuPathDB" id="MicrosporidiaDB:NCER_101468"/>
<dbReference type="AlphaFoldDB" id="A0A0F9WTW8"/>
<dbReference type="EMBL" id="JPQZ01000005">
    <property type="protein sequence ID" value="KKO76263.1"/>
    <property type="molecule type" value="Genomic_DNA"/>
</dbReference>
<dbReference type="VEuPathDB" id="MicrosporidiaDB:G9O61_00g003790"/>
<name>A0A0F9WTW8_9MICR</name>